<dbReference type="PANTHER" id="PTHR30015">
    <property type="entry name" value="MRR RESTRICTION SYSTEM PROTEIN"/>
    <property type="match status" value="1"/>
</dbReference>
<keyword evidence="3" id="KW-0540">Nuclease</keyword>
<dbReference type="GO" id="GO:0009307">
    <property type="term" value="P:DNA restriction-modification system"/>
    <property type="evidence" value="ECO:0007669"/>
    <property type="project" value="InterPro"/>
</dbReference>
<dbReference type="GO" id="GO:0015666">
    <property type="term" value="F:restriction endodeoxyribonuclease activity"/>
    <property type="evidence" value="ECO:0007669"/>
    <property type="project" value="TreeGrafter"/>
</dbReference>
<dbReference type="PANTHER" id="PTHR30015:SF7">
    <property type="entry name" value="TYPE IV METHYL-DIRECTED RESTRICTION ENZYME ECOKMRR"/>
    <property type="match status" value="1"/>
</dbReference>
<name>B8GIV8_METPE</name>
<dbReference type="Gene3D" id="3.40.1350.10">
    <property type="match status" value="1"/>
</dbReference>
<dbReference type="GeneID" id="7272151"/>
<dbReference type="Proteomes" id="UP000002457">
    <property type="component" value="Chromosome"/>
</dbReference>
<evidence type="ECO:0000259" key="1">
    <source>
        <dbReference type="Pfam" id="PF04471"/>
    </source>
</evidence>
<organism evidence="3 4">
    <name type="scientific">Methanosphaerula palustris (strain ATCC BAA-1556 / DSM 19958 / E1-9c)</name>
    <dbReference type="NCBI Taxonomy" id="521011"/>
    <lineage>
        <taxon>Archaea</taxon>
        <taxon>Methanobacteriati</taxon>
        <taxon>Methanobacteriota</taxon>
        <taxon>Stenosarchaea group</taxon>
        <taxon>Methanomicrobia</taxon>
        <taxon>Methanomicrobiales</taxon>
        <taxon>Methanoregulaceae</taxon>
        <taxon>Methanosphaerula</taxon>
    </lineage>
</organism>
<dbReference type="OrthoDB" id="115422at2157"/>
<evidence type="ECO:0000313" key="4">
    <source>
        <dbReference type="Proteomes" id="UP000002457"/>
    </source>
</evidence>
<protein>
    <submittedName>
        <fullName evidence="3">Restriction endonuclease</fullName>
    </submittedName>
</protein>
<dbReference type="AlphaFoldDB" id="B8GIV8"/>
<keyword evidence="4" id="KW-1185">Reference proteome</keyword>
<dbReference type="REBASE" id="19793">
    <property type="entry name" value="MpaEMrr2P"/>
</dbReference>
<reference evidence="3 4" key="1">
    <citation type="journal article" date="2015" name="Genome Announc.">
        <title>Complete Genome Sequence of Methanosphaerula palustris E1-9CT, a Hydrogenotrophic Methanogen Isolated from a Minerotrophic Fen Peatland.</title>
        <authorList>
            <person name="Cadillo-Quiroz H."/>
            <person name="Browne P."/>
            <person name="Kyrpides N."/>
            <person name="Woyke T."/>
            <person name="Goodwin L."/>
            <person name="Detter C."/>
            <person name="Yavitt J.B."/>
            <person name="Zinder S.H."/>
        </authorList>
    </citation>
    <scope>NUCLEOTIDE SEQUENCE [LARGE SCALE GENOMIC DNA]</scope>
    <source>
        <strain evidence="4">ATCC BAA-1556 / DSM 19958 / E1-9c</strain>
    </source>
</reference>
<gene>
    <name evidence="3" type="ordered locus">Mpal_1609</name>
</gene>
<keyword evidence="3" id="KW-0378">Hydrolase</keyword>
<feature type="domain" description="Restriction endonuclease type IV Mrr" evidence="1">
    <location>
        <begin position="155"/>
        <end position="271"/>
    </location>
</feature>
<dbReference type="EMBL" id="CP001338">
    <property type="protein sequence ID" value="ACL16921.1"/>
    <property type="molecule type" value="Genomic_DNA"/>
</dbReference>
<dbReference type="KEGG" id="mpl:Mpal_1609"/>
<dbReference type="InterPro" id="IPR025745">
    <property type="entry name" value="Mrr-like_N_dom"/>
</dbReference>
<evidence type="ECO:0000259" key="2">
    <source>
        <dbReference type="Pfam" id="PF14338"/>
    </source>
</evidence>
<dbReference type="InterPro" id="IPR011335">
    <property type="entry name" value="Restrct_endonuc-II-like"/>
</dbReference>
<dbReference type="eggNOG" id="arCOG02781">
    <property type="taxonomic scope" value="Archaea"/>
</dbReference>
<dbReference type="Pfam" id="PF14338">
    <property type="entry name" value="Mrr_N"/>
    <property type="match status" value="1"/>
</dbReference>
<proteinExistence type="predicted"/>
<accession>B8GIV8</accession>
<feature type="domain" description="Restriction system protein Mrr-like N-terminal" evidence="2">
    <location>
        <begin position="6"/>
        <end position="88"/>
    </location>
</feature>
<dbReference type="Pfam" id="PF04471">
    <property type="entry name" value="Mrr_cat"/>
    <property type="match status" value="1"/>
</dbReference>
<evidence type="ECO:0000313" key="3">
    <source>
        <dbReference type="EMBL" id="ACL16921.1"/>
    </source>
</evidence>
<dbReference type="GO" id="GO:0003677">
    <property type="term" value="F:DNA binding"/>
    <property type="evidence" value="ECO:0007669"/>
    <property type="project" value="InterPro"/>
</dbReference>
<dbReference type="InterPro" id="IPR007560">
    <property type="entry name" value="Restrct_endonuc_IV_Mrr"/>
</dbReference>
<sequence>MAIPDYQSLMLPLLETLGDTQEHKIRDIRNLLADHFGLTLEERSLQSQNTLFNKRVSWANSSLKNAGLVDNSTSGIMKITQNGLEVLNQHPIQIDNDFLSKFPGFVIFNKGRISSGPEEGDPKIELTPYELLEKSYQIIRDQLANDLLEQVFASSPVFFEKMVIDLLLAMGYGGSRKDAGEAIGRSNDEGVDGIIKEDKLGLDVIYIQAKRWKNPVGRQEIQGFVGSLEGKKARKGIFITTSQFTKTSIEYVKSIEKKVILIDGIQLSQFMIDYGVGVTDLNTYIIKRIDSDYFIEE</sequence>
<dbReference type="InterPro" id="IPR052906">
    <property type="entry name" value="Type_IV_Methyl-Rstrct_Enzyme"/>
</dbReference>
<dbReference type="InterPro" id="IPR011856">
    <property type="entry name" value="tRNA_endonuc-like_dom_sf"/>
</dbReference>
<dbReference type="HOGENOM" id="CLU_063822_2_0_2"/>
<dbReference type="STRING" id="521011.Mpal_1609"/>
<dbReference type="RefSeq" id="WP_012618240.1">
    <property type="nucleotide sequence ID" value="NC_011832.1"/>
</dbReference>
<dbReference type="SUPFAM" id="SSF52980">
    <property type="entry name" value="Restriction endonuclease-like"/>
    <property type="match status" value="1"/>
</dbReference>
<keyword evidence="3" id="KW-0255">Endonuclease</keyword>